<feature type="compositionally biased region" description="Polar residues" evidence="1">
    <location>
        <begin position="56"/>
        <end position="72"/>
    </location>
</feature>
<proteinExistence type="predicted"/>
<name>A0AAD6XI48_9AGAR</name>
<accession>A0AAD6XI48</accession>
<gene>
    <name evidence="2" type="ORF">B0H15DRAFT_955769</name>
</gene>
<feature type="region of interest" description="Disordered" evidence="1">
    <location>
        <begin position="1"/>
        <end position="79"/>
    </location>
</feature>
<evidence type="ECO:0000256" key="1">
    <source>
        <dbReference type="SAM" id="MobiDB-lite"/>
    </source>
</evidence>
<dbReference type="Proteomes" id="UP001222325">
    <property type="component" value="Unassembled WGS sequence"/>
</dbReference>
<sequence>MSTMFMGHEQSVRRPYRSLPTPQTSDDENPATSRATIRPTPIAVAAPPQVQDNRKNTQATGVASTGLHTPNPSLDLGTLKPPSSNAKQLLEKIMGLDFPADSLTQAIHDVLPTTWAEIEDYAESVDHRIEYSGDMNAVIVTCSSGVHESFSSFVKPFVAAAEANPDKFVAETNTHVYIPRVRSDRIPDFALRELGNAPNYRLILECAWSQPLCDVLVKAEKWLLLDNVVAVVSIIIGGYSSCSPPSERKPGATMETLPGPRVPLDDVKFENHVWAKRITNITVYIHHQEYETEHYDITPARPDDPAGLTKNNQTKIEKYLQSILKGIMTDQLFDAYFGPNRPFCVGWNDFYGKIDMGLVEDARKRYITWHTELNPPPSIPCKQKRPRPDAHDNDEAEKTDETGRQSAKKQKKT</sequence>
<evidence type="ECO:0000313" key="3">
    <source>
        <dbReference type="Proteomes" id="UP001222325"/>
    </source>
</evidence>
<feature type="region of interest" description="Disordered" evidence="1">
    <location>
        <begin position="373"/>
        <end position="413"/>
    </location>
</feature>
<feature type="compositionally biased region" description="Polar residues" evidence="1">
    <location>
        <begin position="20"/>
        <end position="35"/>
    </location>
</feature>
<organism evidence="2 3">
    <name type="scientific">Mycena belliarum</name>
    <dbReference type="NCBI Taxonomy" id="1033014"/>
    <lineage>
        <taxon>Eukaryota</taxon>
        <taxon>Fungi</taxon>
        <taxon>Dikarya</taxon>
        <taxon>Basidiomycota</taxon>
        <taxon>Agaricomycotina</taxon>
        <taxon>Agaricomycetes</taxon>
        <taxon>Agaricomycetidae</taxon>
        <taxon>Agaricales</taxon>
        <taxon>Marasmiineae</taxon>
        <taxon>Mycenaceae</taxon>
        <taxon>Mycena</taxon>
    </lineage>
</organism>
<protein>
    <submittedName>
        <fullName evidence="2">Uncharacterized protein</fullName>
    </submittedName>
</protein>
<dbReference type="EMBL" id="JARJCN010000083">
    <property type="protein sequence ID" value="KAJ7076243.1"/>
    <property type="molecule type" value="Genomic_DNA"/>
</dbReference>
<reference evidence="2" key="1">
    <citation type="submission" date="2023-03" db="EMBL/GenBank/DDBJ databases">
        <title>Massive genome expansion in bonnet fungi (Mycena s.s.) driven by repeated elements and novel gene families across ecological guilds.</title>
        <authorList>
            <consortium name="Lawrence Berkeley National Laboratory"/>
            <person name="Harder C.B."/>
            <person name="Miyauchi S."/>
            <person name="Viragh M."/>
            <person name="Kuo A."/>
            <person name="Thoen E."/>
            <person name="Andreopoulos B."/>
            <person name="Lu D."/>
            <person name="Skrede I."/>
            <person name="Drula E."/>
            <person name="Henrissat B."/>
            <person name="Morin E."/>
            <person name="Kohler A."/>
            <person name="Barry K."/>
            <person name="LaButti K."/>
            <person name="Morin E."/>
            <person name="Salamov A."/>
            <person name="Lipzen A."/>
            <person name="Mereny Z."/>
            <person name="Hegedus B."/>
            <person name="Baldrian P."/>
            <person name="Stursova M."/>
            <person name="Weitz H."/>
            <person name="Taylor A."/>
            <person name="Grigoriev I.V."/>
            <person name="Nagy L.G."/>
            <person name="Martin F."/>
            <person name="Kauserud H."/>
        </authorList>
    </citation>
    <scope>NUCLEOTIDE SEQUENCE</scope>
    <source>
        <strain evidence="2">CBHHK173m</strain>
    </source>
</reference>
<evidence type="ECO:0000313" key="2">
    <source>
        <dbReference type="EMBL" id="KAJ7076243.1"/>
    </source>
</evidence>
<keyword evidence="3" id="KW-1185">Reference proteome</keyword>
<dbReference type="AlphaFoldDB" id="A0AAD6XI48"/>
<comment type="caution">
    <text evidence="2">The sequence shown here is derived from an EMBL/GenBank/DDBJ whole genome shotgun (WGS) entry which is preliminary data.</text>
</comment>